<dbReference type="SUPFAM" id="SSF54236">
    <property type="entry name" value="Ubiquitin-like"/>
    <property type="match status" value="2"/>
</dbReference>
<dbReference type="PROSITE" id="PS50005">
    <property type="entry name" value="TPR"/>
    <property type="match status" value="1"/>
</dbReference>
<dbReference type="InterPro" id="IPR059238">
    <property type="entry name" value="UBX1_UBXN9"/>
</dbReference>
<dbReference type="GO" id="GO:0005634">
    <property type="term" value="C:nucleus"/>
    <property type="evidence" value="ECO:0007669"/>
    <property type="project" value="TreeGrafter"/>
</dbReference>
<dbReference type="Gene3D" id="3.10.20.90">
    <property type="entry name" value="Phosphatidylinositol 3-kinase Catalytic Subunit, Chain A, domain 1"/>
    <property type="match status" value="1"/>
</dbReference>
<evidence type="ECO:0000313" key="5">
    <source>
        <dbReference type="Proteomes" id="UP000663828"/>
    </source>
</evidence>
<feature type="compositionally biased region" description="Basic residues" evidence="2">
    <location>
        <begin position="915"/>
        <end position="924"/>
    </location>
</feature>
<organism evidence="4 5">
    <name type="scientific">Adineta ricciae</name>
    <name type="common">Rotifer</name>
    <dbReference type="NCBI Taxonomy" id="249248"/>
    <lineage>
        <taxon>Eukaryota</taxon>
        <taxon>Metazoa</taxon>
        <taxon>Spiralia</taxon>
        <taxon>Gnathifera</taxon>
        <taxon>Rotifera</taxon>
        <taxon>Eurotatoria</taxon>
        <taxon>Bdelloidea</taxon>
        <taxon>Adinetida</taxon>
        <taxon>Adinetidae</taxon>
        <taxon>Adineta</taxon>
    </lineage>
</organism>
<dbReference type="PROSITE" id="PS50293">
    <property type="entry name" value="TPR_REGION"/>
    <property type="match status" value="1"/>
</dbReference>
<dbReference type="CDD" id="cd17075">
    <property type="entry name" value="UBX1_UBXN9"/>
    <property type="match status" value="1"/>
</dbReference>
<protein>
    <recommendedName>
        <fullName evidence="3">TUG ubiquitin-like domain-containing protein</fullName>
    </recommendedName>
</protein>
<evidence type="ECO:0000256" key="1">
    <source>
        <dbReference type="PROSITE-ProRule" id="PRU00339"/>
    </source>
</evidence>
<dbReference type="CDD" id="cd16105">
    <property type="entry name" value="Ubl_ASPSCR1_like"/>
    <property type="match status" value="1"/>
</dbReference>
<feature type="compositionally biased region" description="Polar residues" evidence="2">
    <location>
        <begin position="607"/>
        <end position="622"/>
    </location>
</feature>
<dbReference type="InterPro" id="IPR019734">
    <property type="entry name" value="TPR_rpt"/>
</dbReference>
<evidence type="ECO:0000313" key="4">
    <source>
        <dbReference type="EMBL" id="CAF1264257.1"/>
    </source>
</evidence>
<dbReference type="PANTHER" id="PTHR46467:SF1">
    <property type="entry name" value="TETHER CONTAINING UBX DOMAIN FOR GLUT4"/>
    <property type="match status" value="1"/>
</dbReference>
<keyword evidence="1" id="KW-0802">TPR repeat</keyword>
<accession>A0A815B0J6</accession>
<dbReference type="GO" id="GO:0012506">
    <property type="term" value="C:vesicle membrane"/>
    <property type="evidence" value="ECO:0007669"/>
    <property type="project" value="TreeGrafter"/>
</dbReference>
<dbReference type="InterPro" id="IPR011990">
    <property type="entry name" value="TPR-like_helical_dom_sf"/>
</dbReference>
<feature type="compositionally biased region" description="Polar residues" evidence="2">
    <location>
        <begin position="878"/>
        <end position="895"/>
    </location>
</feature>
<feature type="compositionally biased region" description="Basic and acidic residues" evidence="2">
    <location>
        <begin position="329"/>
        <end position="343"/>
    </location>
</feature>
<dbReference type="Pfam" id="PF11470">
    <property type="entry name" value="TUG-UBL1"/>
    <property type="match status" value="1"/>
</dbReference>
<dbReference type="SUPFAM" id="SSF48452">
    <property type="entry name" value="TPR-like"/>
    <property type="match status" value="1"/>
</dbReference>
<dbReference type="Proteomes" id="UP000663828">
    <property type="component" value="Unassembled WGS sequence"/>
</dbReference>
<feature type="compositionally biased region" description="Polar residues" evidence="2">
    <location>
        <begin position="297"/>
        <end position="310"/>
    </location>
</feature>
<evidence type="ECO:0000256" key="2">
    <source>
        <dbReference type="SAM" id="MobiDB-lite"/>
    </source>
</evidence>
<feature type="compositionally biased region" description="Basic and acidic residues" evidence="2">
    <location>
        <begin position="868"/>
        <end position="877"/>
    </location>
</feature>
<name>A0A815B0J6_ADIRI</name>
<dbReference type="Pfam" id="PF13424">
    <property type="entry name" value="TPR_12"/>
    <property type="match status" value="1"/>
</dbReference>
<dbReference type="EMBL" id="CAJNOR010002219">
    <property type="protein sequence ID" value="CAF1264257.1"/>
    <property type="molecule type" value="Genomic_DNA"/>
</dbReference>
<dbReference type="InterPro" id="IPR021569">
    <property type="entry name" value="TUG-UBL1"/>
</dbReference>
<feature type="compositionally biased region" description="Basic and acidic residues" evidence="2">
    <location>
        <begin position="114"/>
        <end position="132"/>
    </location>
</feature>
<dbReference type="PANTHER" id="PTHR46467">
    <property type="entry name" value="TETHER CONTAINING UBX DOMAIN FOR GLUT4"/>
    <property type="match status" value="1"/>
</dbReference>
<sequence>MACASSNRFEIQDEEANSAFLVGKRDVLLNNYQSACDHLSKACERIVQLRGNDTAPELAEPYFYYGQALLYLGLGEQQVFGSDIVKDEDNDENEEEGEEDEEEEDDDGGGVQEKLGEGVERKGEGEGEKADDLIPDDEQVNDLERAFEILECAHMIYSKMLETEPDNAHIITRLGDLHVMLADICNENGDHENALSNVLKAIDLQETISEQQRYRLLAESYYKLGLIYELINKFSEAVEAFDKAISTLRQAIEQATGEDKENEREELKSLLPAIELKRNDAQSSMADKHLISQARSIVSGTNGNNHTTDNSTKDAPVKDITLSIRHKRPATESEKTDEENKKTKTEEKFVISMAKNIINVLCPSGHRRKAQMTPNSNLLQVLEDMCSEENLDSSEWELIYQRHKCDLTMPWRLQSIPANATLEMRKLEDRRSTDDVNVQLQLPDNSRYSGWFEPTVTLQEMLDWYRIQPESMVAAIDISMSDIHNSCPVCTYMSEEVIGEYALTNTTLRDLGLTGGTAVIRYNLRPVSDSDLLKINRRIDDKIVRRRQQQYEQEQKSKQQQQQQTSKTVSPRPSASTSSTTSAKAPSVPPSNNEEYSIFRDPPVRASESSTTMRPQQGQSKTLAEELGIDISLDPEPNKAREKSQSDFRDFKFPAATKGKNLNQNEDDDEYRRAQNVRPCDRRPIAYDTTKARSTRDKKDPKTVEALPESFYDVTAEDLRSVLSSLHQQSTEDAPLETRAMRERTQSEKFMVYEQIAIRLVVNPRCILQGLFRPEEPLSRLIDFARTYLICPQIGQEDFYFYTTPPRVVLSDLHKPFSTYDLAPAAFVHLGHRTISPLPVQLVSNMPIRSIDEANQLAAQYVFSRARPTGERERERSTLYTARPSTADIATNATTRPKPRNPTASNIDDKQLRDKLRKFFPGKK</sequence>
<feature type="region of interest" description="Disordered" evidence="2">
    <location>
        <begin position="546"/>
        <end position="678"/>
    </location>
</feature>
<feature type="region of interest" description="Disordered" evidence="2">
    <location>
        <begin position="84"/>
        <end position="138"/>
    </location>
</feature>
<gene>
    <name evidence="4" type="ORF">XAT740_LOCUS26946</name>
</gene>
<evidence type="ECO:0000259" key="3">
    <source>
        <dbReference type="Pfam" id="PF11470"/>
    </source>
</evidence>
<feature type="repeat" description="TPR" evidence="1">
    <location>
        <begin position="218"/>
        <end position="251"/>
    </location>
</feature>
<feature type="compositionally biased region" description="Acidic residues" evidence="2">
    <location>
        <begin position="86"/>
        <end position="108"/>
    </location>
</feature>
<feature type="region of interest" description="Disordered" evidence="2">
    <location>
        <begin position="868"/>
        <end position="924"/>
    </location>
</feature>
<comment type="caution">
    <text evidence="4">The sequence shown here is derived from an EMBL/GenBank/DDBJ whole genome shotgun (WGS) entry which is preliminary data.</text>
</comment>
<dbReference type="GO" id="GO:0042593">
    <property type="term" value="P:glucose homeostasis"/>
    <property type="evidence" value="ECO:0007669"/>
    <property type="project" value="TreeGrafter"/>
</dbReference>
<keyword evidence="5" id="KW-1185">Reference proteome</keyword>
<feature type="domain" description="TUG ubiquitin-like" evidence="3">
    <location>
        <begin position="362"/>
        <end position="424"/>
    </location>
</feature>
<dbReference type="InterPro" id="IPR029071">
    <property type="entry name" value="Ubiquitin-like_domsf"/>
</dbReference>
<dbReference type="GO" id="GO:0006886">
    <property type="term" value="P:intracellular protein transport"/>
    <property type="evidence" value="ECO:0007669"/>
    <property type="project" value="TreeGrafter"/>
</dbReference>
<dbReference type="GO" id="GO:0005737">
    <property type="term" value="C:cytoplasm"/>
    <property type="evidence" value="ECO:0007669"/>
    <property type="project" value="TreeGrafter"/>
</dbReference>
<feature type="compositionally biased region" description="Low complexity" evidence="2">
    <location>
        <begin position="558"/>
        <end position="586"/>
    </location>
</feature>
<reference evidence="4" key="1">
    <citation type="submission" date="2021-02" db="EMBL/GenBank/DDBJ databases">
        <authorList>
            <person name="Nowell W R."/>
        </authorList>
    </citation>
    <scope>NUCLEOTIDE SEQUENCE</scope>
</reference>
<dbReference type="Gene3D" id="1.25.40.10">
    <property type="entry name" value="Tetratricopeptide repeat domain"/>
    <property type="match status" value="1"/>
</dbReference>
<dbReference type="SMART" id="SM00028">
    <property type="entry name" value="TPR"/>
    <property type="match status" value="2"/>
</dbReference>
<feature type="region of interest" description="Disordered" evidence="2">
    <location>
        <begin position="297"/>
        <end position="343"/>
    </location>
</feature>
<proteinExistence type="predicted"/>
<dbReference type="AlphaFoldDB" id="A0A815B0J6"/>
<feature type="compositionally biased region" description="Basic and acidic residues" evidence="2">
    <location>
        <begin position="636"/>
        <end position="652"/>
    </location>
</feature>